<dbReference type="Proteomes" id="UP000596049">
    <property type="component" value="Chromosome"/>
</dbReference>
<name>A0ABX7AU79_9BACI</name>
<dbReference type="Pfam" id="PF10844">
    <property type="entry name" value="DUF2577"/>
    <property type="match status" value="1"/>
</dbReference>
<sequence>MDPITELALIIKGGQDGTNASTSKSMTTGKVILPPPVALIQLNDTIDLDNEQLIFTETVVTKGLINGDEVILIPTADEQQYFVIDKAVKFDVT</sequence>
<reference evidence="1 2" key="1">
    <citation type="submission" date="2020-01" db="EMBL/GenBank/DDBJ databases">
        <authorList>
            <person name="Liu G."/>
            <person name="Liu B."/>
        </authorList>
    </citation>
    <scope>NUCLEOTIDE SEQUENCE [LARGE SCALE GENOMIC DNA]</scope>
    <source>
        <strain evidence="1 2">FJAT-51161</strain>
    </source>
</reference>
<gene>
    <name evidence="1" type="ORF">FJQ98_02995</name>
</gene>
<evidence type="ECO:0000313" key="1">
    <source>
        <dbReference type="EMBL" id="QQP13057.1"/>
    </source>
</evidence>
<keyword evidence="2" id="KW-1185">Reference proteome</keyword>
<protein>
    <submittedName>
        <fullName evidence="1">DUF2577 family protein</fullName>
    </submittedName>
</protein>
<evidence type="ECO:0000313" key="2">
    <source>
        <dbReference type="Proteomes" id="UP000596049"/>
    </source>
</evidence>
<organism evidence="1 2">
    <name type="scientific">Lysinibacillus agricola</name>
    <dbReference type="NCBI Taxonomy" id="2590012"/>
    <lineage>
        <taxon>Bacteria</taxon>
        <taxon>Bacillati</taxon>
        <taxon>Bacillota</taxon>
        <taxon>Bacilli</taxon>
        <taxon>Bacillales</taxon>
        <taxon>Bacillaceae</taxon>
        <taxon>Lysinibacillus</taxon>
    </lineage>
</organism>
<proteinExistence type="predicted"/>
<dbReference type="InterPro" id="IPR022555">
    <property type="entry name" value="DUF2577"/>
</dbReference>
<dbReference type="EMBL" id="CP067341">
    <property type="protein sequence ID" value="QQP13057.1"/>
    <property type="molecule type" value="Genomic_DNA"/>
</dbReference>
<accession>A0ABX7AU79</accession>
<dbReference type="RefSeq" id="WP_053595397.1">
    <property type="nucleotide sequence ID" value="NZ_CP067341.1"/>
</dbReference>